<protein>
    <submittedName>
        <fullName evidence="1">Uncharacterized protein</fullName>
    </submittedName>
</protein>
<reference evidence="1" key="1">
    <citation type="journal article" date="2021" name="PeerJ">
        <title>Extensive microbial diversity within the chicken gut microbiome revealed by metagenomics and culture.</title>
        <authorList>
            <person name="Gilroy R."/>
            <person name="Ravi A."/>
            <person name="Getino M."/>
            <person name="Pursley I."/>
            <person name="Horton D.L."/>
            <person name="Alikhan N.F."/>
            <person name="Baker D."/>
            <person name="Gharbi K."/>
            <person name="Hall N."/>
            <person name="Watson M."/>
            <person name="Adriaenssens E.M."/>
            <person name="Foster-Nyarko E."/>
            <person name="Jarju S."/>
            <person name="Secka A."/>
            <person name="Antonio M."/>
            <person name="Oren A."/>
            <person name="Chaudhuri R.R."/>
            <person name="La Ragione R."/>
            <person name="Hildebrand F."/>
            <person name="Pallen M.J."/>
        </authorList>
    </citation>
    <scope>NUCLEOTIDE SEQUENCE</scope>
    <source>
        <strain evidence="1">CHK189-11263</strain>
    </source>
</reference>
<proteinExistence type="predicted"/>
<organism evidence="1 2">
    <name type="scientific">Candidatus Flavonifractor intestinipullorum</name>
    <dbReference type="NCBI Taxonomy" id="2838587"/>
    <lineage>
        <taxon>Bacteria</taxon>
        <taxon>Bacillati</taxon>
        <taxon>Bacillota</taxon>
        <taxon>Clostridia</taxon>
        <taxon>Eubacteriales</taxon>
        <taxon>Oscillospiraceae</taxon>
        <taxon>Flavonifractor</taxon>
    </lineage>
</organism>
<gene>
    <name evidence="1" type="ORF">H9714_06500</name>
</gene>
<dbReference type="EMBL" id="DWYC01000054">
    <property type="protein sequence ID" value="HJB57185.1"/>
    <property type="molecule type" value="Genomic_DNA"/>
</dbReference>
<name>A0A9D2MBL4_9FIRM</name>
<accession>A0A9D2MBL4</accession>
<evidence type="ECO:0000313" key="1">
    <source>
        <dbReference type="EMBL" id="HJB57185.1"/>
    </source>
</evidence>
<reference evidence="1" key="2">
    <citation type="submission" date="2021-04" db="EMBL/GenBank/DDBJ databases">
        <authorList>
            <person name="Gilroy R."/>
        </authorList>
    </citation>
    <scope>NUCLEOTIDE SEQUENCE</scope>
    <source>
        <strain evidence="1">CHK189-11263</strain>
    </source>
</reference>
<dbReference type="Proteomes" id="UP000824208">
    <property type="component" value="Unassembled WGS sequence"/>
</dbReference>
<evidence type="ECO:0000313" key="2">
    <source>
        <dbReference type="Proteomes" id="UP000824208"/>
    </source>
</evidence>
<dbReference type="AlphaFoldDB" id="A0A9D2MBL4"/>
<comment type="caution">
    <text evidence="1">The sequence shown here is derived from an EMBL/GenBank/DDBJ whole genome shotgun (WGS) entry which is preliminary data.</text>
</comment>
<sequence length="139" mass="15929">MKLFLQKDDGAILEFQEIESASDSADVLLFFCKFFLSESDQKRMETELSARIGRRCILLSAHITRVAGIRSGAKQSDYRNDSGADRKASCDPGVGYLPLVFFQVRQHMRIQDYLCALGYFNIRERNHAIPEAFLKFRVI</sequence>